<dbReference type="OrthoDB" id="16520at2759"/>
<organism evidence="2 3">
    <name type="scientific">Sphaeroforma arctica JP610</name>
    <dbReference type="NCBI Taxonomy" id="667725"/>
    <lineage>
        <taxon>Eukaryota</taxon>
        <taxon>Ichthyosporea</taxon>
        <taxon>Ichthyophonida</taxon>
        <taxon>Sphaeroforma</taxon>
    </lineage>
</organism>
<feature type="domain" description="Peptidase S9 prolyl oligopeptidase catalytic" evidence="1">
    <location>
        <begin position="8"/>
        <end position="201"/>
    </location>
</feature>
<dbReference type="InterPro" id="IPR029058">
    <property type="entry name" value="AB_hydrolase_fold"/>
</dbReference>
<dbReference type="GeneID" id="25911519"/>
<name>A0A0L0FIB1_9EUKA</name>
<dbReference type="GO" id="GO:0006508">
    <property type="term" value="P:proteolysis"/>
    <property type="evidence" value="ECO:0007669"/>
    <property type="project" value="InterPro"/>
</dbReference>
<accession>A0A0L0FIB1</accession>
<dbReference type="Pfam" id="PF00326">
    <property type="entry name" value="Peptidase_S9"/>
    <property type="match status" value="1"/>
</dbReference>
<evidence type="ECO:0000259" key="1">
    <source>
        <dbReference type="Pfam" id="PF00326"/>
    </source>
</evidence>
<dbReference type="GO" id="GO:0008239">
    <property type="term" value="F:dipeptidyl-peptidase activity"/>
    <property type="evidence" value="ECO:0007669"/>
    <property type="project" value="TreeGrafter"/>
</dbReference>
<dbReference type="InterPro" id="IPR050278">
    <property type="entry name" value="Serine_Prot_S9B/DPPIV"/>
</dbReference>
<dbReference type="GO" id="GO:0008236">
    <property type="term" value="F:serine-type peptidase activity"/>
    <property type="evidence" value="ECO:0007669"/>
    <property type="project" value="InterPro"/>
</dbReference>
<proteinExistence type="predicted"/>
<dbReference type="STRING" id="667725.A0A0L0FIB1"/>
<keyword evidence="3" id="KW-1185">Reference proteome</keyword>
<gene>
    <name evidence="2" type="ORF">SARC_11015</name>
</gene>
<dbReference type="InterPro" id="IPR001375">
    <property type="entry name" value="Peptidase_S9_cat"/>
</dbReference>
<dbReference type="SUPFAM" id="SSF53474">
    <property type="entry name" value="alpha/beta-Hydrolases"/>
    <property type="match status" value="1"/>
</dbReference>
<evidence type="ECO:0000313" key="3">
    <source>
        <dbReference type="Proteomes" id="UP000054560"/>
    </source>
</evidence>
<evidence type="ECO:0000313" key="2">
    <source>
        <dbReference type="EMBL" id="KNC76490.1"/>
    </source>
</evidence>
<dbReference type="PANTHER" id="PTHR11731:SF193">
    <property type="entry name" value="DIPEPTIDYL PEPTIDASE 9"/>
    <property type="match status" value="1"/>
</dbReference>
<dbReference type="eggNOG" id="KOG2281">
    <property type="taxonomic scope" value="Eukaryota"/>
</dbReference>
<dbReference type="AlphaFoldDB" id="A0A0L0FIB1"/>
<dbReference type="PANTHER" id="PTHR11731">
    <property type="entry name" value="PROTEASE FAMILY S9B,C DIPEPTIDYL-PEPTIDASE IV-RELATED"/>
    <property type="match status" value="1"/>
</dbReference>
<dbReference type="RefSeq" id="XP_014150392.1">
    <property type="nucleotide sequence ID" value="XM_014294917.1"/>
</dbReference>
<reference evidence="2 3" key="1">
    <citation type="submission" date="2011-02" db="EMBL/GenBank/DDBJ databases">
        <title>The Genome Sequence of Sphaeroforma arctica JP610.</title>
        <authorList>
            <consortium name="The Broad Institute Genome Sequencing Platform"/>
            <person name="Russ C."/>
            <person name="Cuomo C."/>
            <person name="Young S.K."/>
            <person name="Zeng Q."/>
            <person name="Gargeya S."/>
            <person name="Alvarado L."/>
            <person name="Berlin A."/>
            <person name="Chapman S.B."/>
            <person name="Chen Z."/>
            <person name="Freedman E."/>
            <person name="Gellesch M."/>
            <person name="Goldberg J."/>
            <person name="Griggs A."/>
            <person name="Gujja S."/>
            <person name="Heilman E."/>
            <person name="Heiman D."/>
            <person name="Howarth C."/>
            <person name="Mehta T."/>
            <person name="Neiman D."/>
            <person name="Pearson M."/>
            <person name="Roberts A."/>
            <person name="Saif S."/>
            <person name="Shea T."/>
            <person name="Shenoy N."/>
            <person name="Sisk P."/>
            <person name="Stolte C."/>
            <person name="Sykes S."/>
            <person name="White J."/>
            <person name="Yandava C."/>
            <person name="Burger G."/>
            <person name="Gray M.W."/>
            <person name="Holland P.W.H."/>
            <person name="King N."/>
            <person name="Lang F.B.F."/>
            <person name="Roger A.J."/>
            <person name="Ruiz-Trillo I."/>
            <person name="Haas B."/>
            <person name="Nusbaum C."/>
            <person name="Birren B."/>
        </authorList>
    </citation>
    <scope>NUCLEOTIDE SEQUENCE [LARGE SCALE GENOMIC DNA]</scope>
    <source>
        <strain evidence="2 3">JP610</strain>
    </source>
</reference>
<dbReference type="Proteomes" id="UP000054560">
    <property type="component" value="Unassembled WGS sequence"/>
</dbReference>
<dbReference type="Gene3D" id="3.40.50.1820">
    <property type="entry name" value="alpha/beta hydrolase"/>
    <property type="match status" value="1"/>
</dbReference>
<dbReference type="EMBL" id="KQ243084">
    <property type="protein sequence ID" value="KNC76490.1"/>
    <property type="molecule type" value="Genomic_DNA"/>
</dbReference>
<protein>
    <recommendedName>
        <fullName evidence="1">Peptidase S9 prolyl oligopeptidase catalytic domain-containing protein</fullName>
    </recommendedName>
</protein>
<sequence>MYILNTFFNIRWQLLAKLGYAVLIVDGRGSIRRGTAFENHIKGRVGQVEIDDQVEALEYFSATFGCIDMSRIAIHGWSYGGYLALMGLATRPDIFKLAISGAPVTDWEFYDSAFTERYLGLPEDNPQAYEAANLLLRAHDFPDEEDRLFLMHGLEDDNVHFGHTSALVETLVKHYKPYNLKIYPSERHGIESQKALEYYEAQTIQILGSHL</sequence>